<dbReference type="InterPro" id="IPR025753">
    <property type="entry name" value="AAA_N_dom"/>
</dbReference>
<dbReference type="GO" id="GO:0016787">
    <property type="term" value="F:hydrolase activity"/>
    <property type="evidence" value="ECO:0007669"/>
    <property type="project" value="UniProtKB-KW"/>
</dbReference>
<evidence type="ECO:0000313" key="4">
    <source>
        <dbReference type="Proteomes" id="UP000187609"/>
    </source>
</evidence>
<dbReference type="STRING" id="49451.A0A314KKQ8"/>
<dbReference type="InterPro" id="IPR050747">
    <property type="entry name" value="Mitochondrial_chaperone_BCS1"/>
</dbReference>
<proteinExistence type="predicted"/>
<keyword evidence="4" id="KW-1185">Reference proteome</keyword>
<evidence type="ECO:0000259" key="2">
    <source>
        <dbReference type="Pfam" id="PF14363"/>
    </source>
</evidence>
<evidence type="ECO:0000256" key="1">
    <source>
        <dbReference type="ARBA" id="ARBA00022801"/>
    </source>
</evidence>
<reference evidence="3" key="1">
    <citation type="submission" date="2016-11" db="EMBL/GenBank/DDBJ databases">
        <title>The genome of Nicotiana attenuata.</title>
        <authorList>
            <person name="Xu S."/>
            <person name="Brockmoeller T."/>
            <person name="Gaquerel E."/>
            <person name="Navarro A."/>
            <person name="Kuhl H."/>
            <person name="Gase K."/>
            <person name="Ling Z."/>
            <person name="Zhou W."/>
            <person name="Kreitzer C."/>
            <person name="Stanke M."/>
            <person name="Tang H."/>
            <person name="Lyons E."/>
            <person name="Pandey P."/>
            <person name="Pandey S.P."/>
            <person name="Timmermann B."/>
            <person name="Baldwin I.T."/>
        </authorList>
    </citation>
    <scope>NUCLEOTIDE SEQUENCE [LARGE SCALE GENOMIC DNA]</scope>
    <source>
        <strain evidence="3">UT</strain>
    </source>
</reference>
<gene>
    <name evidence="3" type="primary">HSR4_0</name>
    <name evidence="3" type="ORF">A4A49_65557</name>
</gene>
<sequence length="120" mass="14145">ILIAKIVTKGVELYKALKKISAFSNQVTMVFYEFDGQVYNEIYKAVEIYLGNKIYSENRRFKVSKPEKNFKVTLDHNEKVKDVYDGHKFKWVWLDSKSVRSNMGSCFDLTFHKKHKELAL</sequence>
<accession>A0A314KKQ8</accession>
<evidence type="ECO:0000313" key="3">
    <source>
        <dbReference type="EMBL" id="OIT29863.1"/>
    </source>
</evidence>
<dbReference type="Gramene" id="OIT29863">
    <property type="protein sequence ID" value="OIT29863"/>
    <property type="gene ID" value="A4A49_65557"/>
</dbReference>
<feature type="non-terminal residue" evidence="3">
    <location>
        <position position="1"/>
    </location>
</feature>
<dbReference type="Proteomes" id="UP000187609">
    <property type="component" value="Unassembled WGS sequence"/>
</dbReference>
<organism evidence="3 4">
    <name type="scientific">Nicotiana attenuata</name>
    <name type="common">Coyote tobacco</name>
    <dbReference type="NCBI Taxonomy" id="49451"/>
    <lineage>
        <taxon>Eukaryota</taxon>
        <taxon>Viridiplantae</taxon>
        <taxon>Streptophyta</taxon>
        <taxon>Embryophyta</taxon>
        <taxon>Tracheophyta</taxon>
        <taxon>Spermatophyta</taxon>
        <taxon>Magnoliopsida</taxon>
        <taxon>eudicotyledons</taxon>
        <taxon>Gunneridae</taxon>
        <taxon>Pentapetalae</taxon>
        <taxon>asterids</taxon>
        <taxon>lamiids</taxon>
        <taxon>Solanales</taxon>
        <taxon>Solanaceae</taxon>
        <taxon>Nicotianoideae</taxon>
        <taxon>Nicotianeae</taxon>
        <taxon>Nicotiana</taxon>
    </lineage>
</organism>
<name>A0A314KKQ8_NICAT</name>
<comment type="caution">
    <text evidence="3">The sequence shown here is derived from an EMBL/GenBank/DDBJ whole genome shotgun (WGS) entry which is preliminary data.</text>
</comment>
<dbReference type="Pfam" id="PF14363">
    <property type="entry name" value="AAA_assoc"/>
    <property type="match status" value="1"/>
</dbReference>
<dbReference type="AlphaFoldDB" id="A0A314KKQ8"/>
<feature type="non-terminal residue" evidence="3">
    <location>
        <position position="120"/>
    </location>
</feature>
<dbReference type="PANTHER" id="PTHR23070">
    <property type="entry name" value="BCS1 AAA-TYPE ATPASE"/>
    <property type="match status" value="1"/>
</dbReference>
<protein>
    <submittedName>
        <fullName evidence="3">Protein hyper-sensitivity-related 4</fullName>
    </submittedName>
</protein>
<keyword evidence="1" id="KW-0378">Hydrolase</keyword>
<feature type="domain" description="AAA-type ATPase N-terminal" evidence="2">
    <location>
        <begin position="16"/>
        <end position="93"/>
    </location>
</feature>
<dbReference type="EMBL" id="MJEQ01001663">
    <property type="protein sequence ID" value="OIT29863.1"/>
    <property type="molecule type" value="Genomic_DNA"/>
</dbReference>